<dbReference type="SUPFAM" id="SSF50494">
    <property type="entry name" value="Trypsin-like serine proteases"/>
    <property type="match status" value="1"/>
</dbReference>
<evidence type="ECO:0000256" key="1">
    <source>
        <dbReference type="ARBA" id="ARBA00023157"/>
    </source>
</evidence>
<keyword evidence="4" id="KW-1185">Reference proteome</keyword>
<dbReference type="Gene3D" id="2.40.10.10">
    <property type="entry name" value="Trypsin-like serine proteases"/>
    <property type="match status" value="1"/>
</dbReference>
<dbReference type="RefSeq" id="XP_046602671.1">
    <property type="nucleotide sequence ID" value="XM_046746715.1"/>
</dbReference>
<name>A0ABM3GQX0_NEOLC</name>
<dbReference type="InterPro" id="IPR033116">
    <property type="entry name" value="TRYPSIN_SER"/>
</dbReference>
<accession>A0ABM3GQX0</accession>
<dbReference type="InterPro" id="IPR001314">
    <property type="entry name" value="Peptidase_S1A"/>
</dbReference>
<dbReference type="InterPro" id="IPR018114">
    <property type="entry name" value="TRYPSIN_HIS"/>
</dbReference>
<organism evidence="4 6">
    <name type="scientific">Neodiprion lecontei</name>
    <name type="common">Redheaded pine sawfly</name>
    <dbReference type="NCBI Taxonomy" id="441921"/>
    <lineage>
        <taxon>Eukaryota</taxon>
        <taxon>Metazoa</taxon>
        <taxon>Ecdysozoa</taxon>
        <taxon>Arthropoda</taxon>
        <taxon>Hexapoda</taxon>
        <taxon>Insecta</taxon>
        <taxon>Pterygota</taxon>
        <taxon>Neoptera</taxon>
        <taxon>Endopterygota</taxon>
        <taxon>Hymenoptera</taxon>
        <taxon>Tenthredinoidea</taxon>
        <taxon>Diprionidae</taxon>
        <taxon>Diprioninae</taxon>
        <taxon>Neodiprion</taxon>
    </lineage>
</organism>
<evidence type="ECO:0000313" key="6">
    <source>
        <dbReference type="RefSeq" id="XP_046602672.1"/>
    </source>
</evidence>
<sequence length="443" mass="49888">MDLRPLFFAGIGFLAISVFGLSNGLKNSNVVETSSDVMPIQLENCSSIPAANFQCVRTEDCMDKRRPADQKFCKWEGKPTHVCCLKKRSDRLMGGLARRLKREYQSYYDDDDYESSIEYFNHDHRGWRQEYYDWETPWMKDRRHAGDRTKHDFGRDYDDDSVIIENIGSRGAFDSDDAECGVLAKETNDKVAGRIFYGTPVQTAASSPWMVAIGKTEPTGKPKFFCGGALLSKTIVLTAAHCVTQRSPNMVRVGELDMNSNTEPAEPQDLKIESSTIHPDYSKPRHYNDIAVVRLKTPVRYSEYVRPICLPPDDGNLYENAVVTLTGWGDVKSDGKASPLLHKVEINVITNSQCNDRYRDALKTSRNIRALPRGIIDSQMCAKDRFGGRDACEGDSGGPIVRHDGRRRIVVGIVSSGLGCGERDHPGIYTRVSRYTDWIRSFL</sequence>
<dbReference type="InterPro" id="IPR043504">
    <property type="entry name" value="Peptidase_S1_PA_chymotrypsin"/>
</dbReference>
<dbReference type="PANTHER" id="PTHR24258:SF136">
    <property type="entry name" value="GH06673P-RELATED"/>
    <property type="match status" value="1"/>
</dbReference>
<evidence type="ECO:0000259" key="3">
    <source>
        <dbReference type="PROSITE" id="PS50240"/>
    </source>
</evidence>
<protein>
    <submittedName>
        <fullName evidence="5 6">Venom protease-like isoform X1</fullName>
    </submittedName>
</protein>
<keyword evidence="2" id="KW-0720">Serine protease</keyword>
<evidence type="ECO:0000313" key="4">
    <source>
        <dbReference type="Proteomes" id="UP000829291"/>
    </source>
</evidence>
<dbReference type="InterPro" id="IPR009003">
    <property type="entry name" value="Peptidase_S1_PA"/>
</dbReference>
<dbReference type="PROSITE" id="PS00134">
    <property type="entry name" value="TRYPSIN_HIS"/>
    <property type="match status" value="1"/>
</dbReference>
<dbReference type="PROSITE" id="PS50240">
    <property type="entry name" value="TRYPSIN_DOM"/>
    <property type="match status" value="1"/>
</dbReference>
<reference evidence="5 6" key="1">
    <citation type="submission" date="2025-05" db="UniProtKB">
        <authorList>
            <consortium name="RefSeq"/>
        </authorList>
    </citation>
    <scope>IDENTIFICATION</scope>
    <source>
        <tissue evidence="5 6">Thorax and Abdomen</tissue>
    </source>
</reference>
<dbReference type="InterPro" id="IPR001254">
    <property type="entry name" value="Trypsin_dom"/>
</dbReference>
<evidence type="ECO:0000313" key="5">
    <source>
        <dbReference type="RefSeq" id="XP_046602671.1"/>
    </source>
</evidence>
<dbReference type="CDD" id="cd00190">
    <property type="entry name" value="Tryp_SPc"/>
    <property type="match status" value="1"/>
</dbReference>
<dbReference type="SMART" id="SM00020">
    <property type="entry name" value="Tryp_SPc"/>
    <property type="match status" value="1"/>
</dbReference>
<dbReference type="GeneID" id="107219829"/>
<dbReference type="PANTHER" id="PTHR24258">
    <property type="entry name" value="SERINE PROTEASE-RELATED"/>
    <property type="match status" value="1"/>
</dbReference>
<keyword evidence="1" id="KW-1015">Disulfide bond</keyword>
<proteinExistence type="predicted"/>
<feature type="domain" description="Peptidase S1" evidence="3">
    <location>
        <begin position="195"/>
        <end position="443"/>
    </location>
</feature>
<dbReference type="Proteomes" id="UP000829291">
    <property type="component" value="Chromosome 1"/>
</dbReference>
<gene>
    <name evidence="5 6" type="primary">LOC107219829</name>
</gene>
<keyword evidence="2" id="KW-0378">Hydrolase</keyword>
<dbReference type="Pfam" id="PF00089">
    <property type="entry name" value="Trypsin"/>
    <property type="match status" value="1"/>
</dbReference>
<evidence type="ECO:0000256" key="2">
    <source>
        <dbReference type="RuleBase" id="RU363034"/>
    </source>
</evidence>
<dbReference type="PROSITE" id="PS00135">
    <property type="entry name" value="TRYPSIN_SER"/>
    <property type="match status" value="1"/>
</dbReference>
<dbReference type="PRINTS" id="PR00722">
    <property type="entry name" value="CHYMOTRYPSIN"/>
</dbReference>
<keyword evidence="2" id="KW-0645">Protease</keyword>
<dbReference type="RefSeq" id="XP_046602672.1">
    <property type="nucleotide sequence ID" value="XM_046746716.1"/>
</dbReference>